<feature type="compositionally biased region" description="Polar residues" evidence="1">
    <location>
        <begin position="76"/>
        <end position="87"/>
    </location>
</feature>
<evidence type="ECO:0000256" key="1">
    <source>
        <dbReference type="SAM" id="MobiDB-lite"/>
    </source>
</evidence>
<dbReference type="RefSeq" id="XP_017994794.1">
    <property type="nucleotide sequence ID" value="XM_018145032.1"/>
</dbReference>
<proteinExistence type="predicted"/>
<name>A0A0N0NHL7_9EURO</name>
<reference evidence="2 3" key="1">
    <citation type="submission" date="2015-06" db="EMBL/GenBank/DDBJ databases">
        <title>Draft genome of the ant-associated black yeast Phialophora attae CBS 131958.</title>
        <authorList>
            <person name="Moreno L.F."/>
            <person name="Stielow B.J."/>
            <person name="de Hoog S."/>
            <person name="Vicente V.A."/>
            <person name="Weiss V.A."/>
            <person name="de Vries M."/>
            <person name="Cruz L.M."/>
            <person name="Souza E.M."/>
        </authorList>
    </citation>
    <scope>NUCLEOTIDE SEQUENCE [LARGE SCALE GENOMIC DNA]</scope>
    <source>
        <strain evidence="2 3">CBS 131958</strain>
    </source>
</reference>
<organism evidence="2 3">
    <name type="scientific">Cyphellophora attinorum</name>
    <dbReference type="NCBI Taxonomy" id="1664694"/>
    <lineage>
        <taxon>Eukaryota</taxon>
        <taxon>Fungi</taxon>
        <taxon>Dikarya</taxon>
        <taxon>Ascomycota</taxon>
        <taxon>Pezizomycotina</taxon>
        <taxon>Eurotiomycetes</taxon>
        <taxon>Chaetothyriomycetidae</taxon>
        <taxon>Chaetothyriales</taxon>
        <taxon>Cyphellophoraceae</taxon>
        <taxon>Cyphellophora</taxon>
    </lineage>
</organism>
<sequence>MSDSAPTEALLAANGPHYLPYAKPTKKMDARKTTTTSNKSVMDEKHTDTASVRSTSTLSSLKSLLPKKRSSVSSVESTKPKSPSKLSETAIRHEARAAYFQYK</sequence>
<dbReference type="Proteomes" id="UP000038010">
    <property type="component" value="Unassembled WGS sequence"/>
</dbReference>
<evidence type="ECO:0000313" key="3">
    <source>
        <dbReference type="Proteomes" id="UP000038010"/>
    </source>
</evidence>
<dbReference type="EMBL" id="LFJN01000049">
    <property type="protein sequence ID" value="KPI34831.1"/>
    <property type="molecule type" value="Genomic_DNA"/>
</dbReference>
<accession>A0A0N0NHL7</accession>
<protein>
    <submittedName>
        <fullName evidence="2">Uncharacterized protein</fullName>
    </submittedName>
</protein>
<dbReference type="VEuPathDB" id="FungiDB:AB675_4867"/>
<dbReference type="AlphaFoldDB" id="A0A0N0NHL7"/>
<comment type="caution">
    <text evidence="2">The sequence shown here is derived from an EMBL/GenBank/DDBJ whole genome shotgun (WGS) entry which is preliminary data.</text>
</comment>
<dbReference type="GeneID" id="28736912"/>
<feature type="compositionally biased region" description="Low complexity" evidence="1">
    <location>
        <begin position="51"/>
        <end position="64"/>
    </location>
</feature>
<feature type="region of interest" description="Disordered" evidence="1">
    <location>
        <begin position="1"/>
        <end position="90"/>
    </location>
</feature>
<evidence type="ECO:0000313" key="2">
    <source>
        <dbReference type="EMBL" id="KPI34831.1"/>
    </source>
</evidence>
<keyword evidence="3" id="KW-1185">Reference proteome</keyword>
<gene>
    <name evidence="2" type="ORF">AB675_4867</name>
</gene>